<reference evidence="1" key="1">
    <citation type="submission" date="2022-05" db="EMBL/GenBank/DDBJ databases">
        <title>The Musa troglodytarum L. genome provides insights into the mechanism of non-climacteric behaviour and enrichment of carotenoids.</title>
        <authorList>
            <person name="Wang J."/>
        </authorList>
    </citation>
    <scope>NUCLEOTIDE SEQUENCE</scope>
    <source>
        <tissue evidence="1">Leaf</tissue>
    </source>
</reference>
<name>A0A9E7L514_9LILI</name>
<dbReference type="AlphaFoldDB" id="A0A9E7L514"/>
<gene>
    <name evidence="1" type="ORF">MUK42_16571</name>
</gene>
<dbReference type="EMBL" id="CP097510">
    <property type="protein sequence ID" value="URE40761.1"/>
    <property type="molecule type" value="Genomic_DNA"/>
</dbReference>
<proteinExistence type="predicted"/>
<keyword evidence="2" id="KW-1185">Reference proteome</keyword>
<evidence type="ECO:0000313" key="1">
    <source>
        <dbReference type="EMBL" id="URE40761.1"/>
    </source>
</evidence>
<dbReference type="OrthoDB" id="754054at2759"/>
<dbReference type="Proteomes" id="UP001055439">
    <property type="component" value="Chromosome 8"/>
</dbReference>
<protein>
    <submittedName>
        <fullName evidence="1">NB-ARC domain</fullName>
    </submittedName>
</protein>
<evidence type="ECO:0000313" key="2">
    <source>
        <dbReference type="Proteomes" id="UP001055439"/>
    </source>
</evidence>
<accession>A0A9E7L514</accession>
<sequence length="94" mass="10627">MEDSQGTSKLISLRNIEADERIITTINEVGKLTSLQQLSAFRVSMDRGRRLEELSDLTQLRGSLRITNLENVELEIGDCPNLMPLPKELLLQMS</sequence>
<organism evidence="1 2">
    <name type="scientific">Musa troglodytarum</name>
    <name type="common">fe'i banana</name>
    <dbReference type="NCBI Taxonomy" id="320322"/>
    <lineage>
        <taxon>Eukaryota</taxon>
        <taxon>Viridiplantae</taxon>
        <taxon>Streptophyta</taxon>
        <taxon>Embryophyta</taxon>
        <taxon>Tracheophyta</taxon>
        <taxon>Spermatophyta</taxon>
        <taxon>Magnoliopsida</taxon>
        <taxon>Liliopsida</taxon>
        <taxon>Zingiberales</taxon>
        <taxon>Musaceae</taxon>
        <taxon>Musa</taxon>
    </lineage>
</organism>